<protein>
    <submittedName>
        <fullName evidence="1">Unnamed protein product</fullName>
    </submittedName>
</protein>
<evidence type="ECO:0000313" key="2">
    <source>
        <dbReference type="Proteomes" id="UP001165064"/>
    </source>
</evidence>
<reference evidence="1" key="1">
    <citation type="submission" date="2023-04" db="EMBL/GenBank/DDBJ databases">
        <title>Ambrosiozyma monospora NBRC 10751.</title>
        <authorList>
            <person name="Ichikawa N."/>
            <person name="Sato H."/>
            <person name="Tonouchi N."/>
        </authorList>
    </citation>
    <scope>NUCLEOTIDE SEQUENCE</scope>
    <source>
        <strain evidence="1">NBRC 10751</strain>
    </source>
</reference>
<name>A0ACB5SZQ4_AMBMO</name>
<gene>
    <name evidence="1" type="ORF">Amon02_000296600</name>
</gene>
<proteinExistence type="predicted"/>
<sequence>MQTPNPMQWLTISPSNILISTLLIQASLAKNTVSSKVTLDDQTPQYHIKFNNEWANDELLHENKSLYIINDDLFDYACNVTTPGSWLNEPDSYMTKSIGSLDVNDNLTNAPELEKRNAIDTVKNFSVRRELSPNPSDHCVDLIEGYWAYRYCYQHELLQFHYDQEKLMKTGILTPHPDVPVYRLASMNGANAYDKPSEFELVKTKDGSKYLTQLVGNGSICDLTGQPRLTTIHYKCDPEFHKPKMDSIEELQTCQYKVAITSAEFCGNPSFRPMRDMTTANVSCYPIREEDDHSLGSDLPNNFEDEKPMVLEPLDLNAISLLPIGYGIFIGTYKNNELPPEQLTRNSFKKEGIELPPTNFLLSHRQVHYEVVIDDSLNLDKEIELRQQVLDDISKAFSKFISSNRMATPPQIKKTRPVNFSDKFVYTVSLFGLNSKFAGQVVISSEGDGSITAYFGEVDYAYGNYVSFNGEVFT</sequence>
<dbReference type="EMBL" id="BSXS01001797">
    <property type="protein sequence ID" value="GME77274.1"/>
    <property type="molecule type" value="Genomic_DNA"/>
</dbReference>
<keyword evidence="2" id="KW-1185">Reference proteome</keyword>
<comment type="caution">
    <text evidence="1">The sequence shown here is derived from an EMBL/GenBank/DDBJ whole genome shotgun (WGS) entry which is preliminary data.</text>
</comment>
<organism evidence="1 2">
    <name type="scientific">Ambrosiozyma monospora</name>
    <name type="common">Yeast</name>
    <name type="synonym">Endomycopsis monosporus</name>
    <dbReference type="NCBI Taxonomy" id="43982"/>
    <lineage>
        <taxon>Eukaryota</taxon>
        <taxon>Fungi</taxon>
        <taxon>Dikarya</taxon>
        <taxon>Ascomycota</taxon>
        <taxon>Saccharomycotina</taxon>
        <taxon>Pichiomycetes</taxon>
        <taxon>Pichiales</taxon>
        <taxon>Pichiaceae</taxon>
        <taxon>Ambrosiozyma</taxon>
    </lineage>
</organism>
<accession>A0ACB5SZQ4</accession>
<dbReference type="Proteomes" id="UP001165064">
    <property type="component" value="Unassembled WGS sequence"/>
</dbReference>
<evidence type="ECO:0000313" key="1">
    <source>
        <dbReference type="EMBL" id="GME77274.1"/>
    </source>
</evidence>